<protein>
    <submittedName>
        <fullName evidence="2">Nucleotidyltransferase domain-containing protein</fullName>
    </submittedName>
</protein>
<proteinExistence type="predicted"/>
<dbReference type="Gene3D" id="3.30.460.10">
    <property type="entry name" value="Beta Polymerase, domain 2"/>
    <property type="match status" value="1"/>
</dbReference>
<evidence type="ECO:0000313" key="2">
    <source>
        <dbReference type="EMBL" id="SIT98215.1"/>
    </source>
</evidence>
<sequence>MESKEICLNDKIFGLSKKDILKIYSVFEKYSQVDKVIIFGSRVKGNYKPYSDIDLTLIGENLSQKILYDIQLSLDDLLLPYIFDINIKEKITNPELIDHINRLGEIFFERINLI</sequence>
<keyword evidence="2" id="KW-0808">Transferase</keyword>
<evidence type="ECO:0000259" key="1">
    <source>
        <dbReference type="Pfam" id="PF18765"/>
    </source>
</evidence>
<dbReference type="Pfam" id="PF18765">
    <property type="entry name" value="Polbeta"/>
    <property type="match status" value="1"/>
</dbReference>
<gene>
    <name evidence="2" type="ORF">SAMN05660493_02953</name>
</gene>
<feature type="domain" description="Polymerase beta nucleotidyltransferase" evidence="1">
    <location>
        <begin position="22"/>
        <end position="110"/>
    </location>
</feature>
<keyword evidence="3" id="KW-1185">Reference proteome</keyword>
<evidence type="ECO:0000313" key="3">
    <source>
        <dbReference type="Proteomes" id="UP000187261"/>
    </source>
</evidence>
<dbReference type="InterPro" id="IPR043519">
    <property type="entry name" value="NT_sf"/>
</dbReference>
<reference evidence="3" key="1">
    <citation type="submission" date="2016-10" db="EMBL/GenBank/DDBJ databases">
        <authorList>
            <person name="Varghese N."/>
            <person name="Submissions S."/>
        </authorList>
    </citation>
    <scope>NUCLEOTIDE SEQUENCE [LARGE SCALE GENOMIC DNA]</scope>
    <source>
        <strain evidence="3">DSM 19482</strain>
    </source>
</reference>
<dbReference type="EMBL" id="FTPU01000045">
    <property type="protein sequence ID" value="SIT98215.1"/>
    <property type="molecule type" value="Genomic_DNA"/>
</dbReference>
<dbReference type="STRING" id="1121284.SAMN05660493_02953"/>
<organism evidence="2 3">
    <name type="scientific">Epilithonimonas bovis DSM 19482</name>
    <dbReference type="NCBI Taxonomy" id="1121284"/>
    <lineage>
        <taxon>Bacteria</taxon>
        <taxon>Pseudomonadati</taxon>
        <taxon>Bacteroidota</taxon>
        <taxon>Flavobacteriia</taxon>
        <taxon>Flavobacteriales</taxon>
        <taxon>Weeksellaceae</taxon>
        <taxon>Chryseobacterium group</taxon>
        <taxon>Epilithonimonas</taxon>
    </lineage>
</organism>
<name>A0A1U7PXD0_9FLAO</name>
<dbReference type="InterPro" id="IPR041633">
    <property type="entry name" value="Polbeta"/>
</dbReference>
<dbReference type="SUPFAM" id="SSF81301">
    <property type="entry name" value="Nucleotidyltransferase"/>
    <property type="match status" value="1"/>
</dbReference>
<accession>A0A1U7PXD0</accession>
<dbReference type="GO" id="GO:0016740">
    <property type="term" value="F:transferase activity"/>
    <property type="evidence" value="ECO:0007669"/>
    <property type="project" value="UniProtKB-KW"/>
</dbReference>
<dbReference type="AlphaFoldDB" id="A0A1U7PXD0"/>
<dbReference type="Proteomes" id="UP000187261">
    <property type="component" value="Unassembled WGS sequence"/>
</dbReference>
<dbReference type="CDD" id="cd05403">
    <property type="entry name" value="NT_KNTase_like"/>
    <property type="match status" value="1"/>
</dbReference>